<dbReference type="Proteomes" id="UP000036902">
    <property type="component" value="Chromosome"/>
</dbReference>
<accession>A0A127K5Z2</accession>
<evidence type="ECO:0000313" key="3">
    <source>
        <dbReference type="EMBL" id="AMO37388.1"/>
    </source>
</evidence>
<name>A0A127K5Z2_9RHOO</name>
<dbReference type="EMBL" id="CP014646">
    <property type="protein sequence ID" value="AMO37388.1"/>
    <property type="molecule type" value="Genomic_DNA"/>
</dbReference>
<dbReference type="KEGG" id="thu:AC731_010795"/>
<dbReference type="SUPFAM" id="SSF63829">
    <property type="entry name" value="Calcium-dependent phosphotriesterase"/>
    <property type="match status" value="1"/>
</dbReference>
<evidence type="ECO:0000313" key="4">
    <source>
        <dbReference type="Proteomes" id="UP000036902"/>
    </source>
</evidence>
<dbReference type="AlphaFoldDB" id="A0A127K5Z2"/>
<organism evidence="3 4">
    <name type="scientific">Thauera humireducens</name>
    <dbReference type="NCBI Taxonomy" id="1134435"/>
    <lineage>
        <taxon>Bacteria</taxon>
        <taxon>Pseudomonadati</taxon>
        <taxon>Pseudomonadota</taxon>
        <taxon>Betaproteobacteria</taxon>
        <taxon>Rhodocyclales</taxon>
        <taxon>Zoogloeaceae</taxon>
        <taxon>Thauera</taxon>
    </lineage>
</organism>
<keyword evidence="2" id="KW-0732">Signal</keyword>
<evidence type="ECO:0008006" key="5">
    <source>
        <dbReference type="Google" id="ProtNLM"/>
    </source>
</evidence>
<keyword evidence="4" id="KW-1185">Reference proteome</keyword>
<sequence>MMRFWPCLWIFGIAVLAPPDARAQQDAAAFEWIARTSEADPNLGLDLNASFEPRGAALRQIRVDRNLVKVSDLSNGRWVTVRALRHQMSGTYYPRVAPSFDRQAAYLWSFDGELRIFQLGELGSPAPLLSLQDPRLRDLMYAQSAGRVSGDAAHGFWVTNAYAGSALFIEPGTWAIREVPGLTLPPDGGRHQAAFRAAALGAEGSLWVMEPGSRDIVRRDSHGEELTRVSWPFAADVPAGVSLYGDGALEPSKAGVLAISNTRLELASINNAGQILWRLAVCPSGIGARCAQEASQRGQLSTIQRAVADEAGHAWVADNTRSLYVHRGTGDPERLFGNLPPCLPEGSPASAGKQQSPPCVGANDRLVQLADHRYLIYSRSGGFSVRHMMQIEPGQPSRISFESLKTGAADLPRIDRQAVLQSLADQRVWGFGERRSGLAERSDSTEMGVPTRRGIATASKMMGKYLSPPGDAIRTPEDATLAKLFEPTRPFDQGSHSMARFGEDAVVIKDRRVPPTQLALYDMRTGELRQGIEVRGLPAPAGCGQAHTVLEYVFNDNVDTLYMMREWSGEIFVIDSSFTATRLARLPHANAGRSAACGAVVDAGARVPIAARTPGGDLVIATANGVFVQRGETFDRVEAPASVVQLVVLNDAEALVVAKGGLAKLKLPPKFRLPGDGV</sequence>
<gene>
    <name evidence="3" type="ORF">AC731_010795</name>
</gene>
<proteinExistence type="predicted"/>
<feature type="region of interest" description="Disordered" evidence="1">
    <location>
        <begin position="336"/>
        <end position="358"/>
    </location>
</feature>
<dbReference type="STRING" id="1134435.AC731_010795"/>
<dbReference type="RefSeq" id="WP_048705981.1">
    <property type="nucleotide sequence ID" value="NZ_CP014646.1"/>
</dbReference>
<protein>
    <recommendedName>
        <fullName evidence="5">PilC beta-propeller domain-containing protein</fullName>
    </recommendedName>
</protein>
<reference evidence="4" key="1">
    <citation type="submission" date="2016-03" db="EMBL/GenBank/DDBJ databases">
        <authorList>
            <person name="Ma C."/>
            <person name="Zhou S."/>
            <person name="Yang G."/>
        </authorList>
    </citation>
    <scope>NUCLEOTIDE SEQUENCE [LARGE SCALE GENOMIC DNA]</scope>
    <source>
        <strain evidence="4">SgZ-1</strain>
    </source>
</reference>
<feature type="signal peptide" evidence="2">
    <location>
        <begin position="1"/>
        <end position="23"/>
    </location>
</feature>
<evidence type="ECO:0000256" key="2">
    <source>
        <dbReference type="SAM" id="SignalP"/>
    </source>
</evidence>
<feature type="chain" id="PRO_5007797941" description="PilC beta-propeller domain-containing protein" evidence="2">
    <location>
        <begin position="24"/>
        <end position="678"/>
    </location>
</feature>
<evidence type="ECO:0000256" key="1">
    <source>
        <dbReference type="SAM" id="MobiDB-lite"/>
    </source>
</evidence>